<comment type="caution">
    <text evidence="1">The sequence shown here is derived from an EMBL/GenBank/DDBJ whole genome shotgun (WGS) entry which is preliminary data.</text>
</comment>
<proteinExistence type="predicted"/>
<accession>A0A644Z4I0</accession>
<name>A0A644Z4I0_9ZZZZ</name>
<organism evidence="1">
    <name type="scientific">bioreactor metagenome</name>
    <dbReference type="NCBI Taxonomy" id="1076179"/>
    <lineage>
        <taxon>unclassified sequences</taxon>
        <taxon>metagenomes</taxon>
        <taxon>ecological metagenomes</taxon>
    </lineage>
</organism>
<protein>
    <submittedName>
        <fullName evidence="1">Uncharacterized protein</fullName>
    </submittedName>
</protein>
<sequence length="108" mass="12782">MVYYRKFALDIFRMNTSDDKINLKEELNNVEENVSYQFKLNIRNITRAILELLIGSLDEDLIHRLNDGIFYDSPESIDLFDDLGAIFTLDYTNTGRNNKLQFIYRGYN</sequence>
<reference evidence="1" key="1">
    <citation type="submission" date="2019-08" db="EMBL/GenBank/DDBJ databases">
        <authorList>
            <person name="Kucharzyk K."/>
            <person name="Murdoch R.W."/>
            <person name="Higgins S."/>
            <person name="Loffler F."/>
        </authorList>
    </citation>
    <scope>NUCLEOTIDE SEQUENCE</scope>
</reference>
<evidence type="ECO:0000313" key="1">
    <source>
        <dbReference type="EMBL" id="MPM35178.1"/>
    </source>
</evidence>
<gene>
    <name evidence="1" type="ORF">SDC9_81768</name>
</gene>
<dbReference type="AlphaFoldDB" id="A0A644Z4I0"/>
<dbReference type="EMBL" id="VSSQ01007202">
    <property type="protein sequence ID" value="MPM35178.1"/>
    <property type="molecule type" value="Genomic_DNA"/>
</dbReference>